<keyword evidence="7" id="KW-1185">Reference proteome</keyword>
<keyword evidence="3" id="KW-0732">Signal</keyword>
<name>A0ABD6A0F1_9EURY</name>
<gene>
    <name evidence="6" type="ORF">ACFQKE_12740</name>
</gene>
<dbReference type="GeneID" id="96954532"/>
<dbReference type="PANTHER" id="PTHR46847:SF1">
    <property type="entry name" value="D-ALLOSE-BINDING PERIPLASMIC PROTEIN-RELATED"/>
    <property type="match status" value="1"/>
</dbReference>
<sequence>MADDSESIVDRGERRAYLKGVGGLLGASAVTSLAGCSGGGGGGGGGGGSGGSDGGGSGDTTTTQGGYDREIDKAFMSPDSLKIDLWKAFRNGMKEAANDFGMTANAQDHGGQLSKQISQIQGAITSGADMVAATAPSDSGVKSLAETAASNGVPFFEYWSMGKWLVPSSVGPEFVQYQIPETYHAGAIPAKVLFEEMGGSGNVVVILGPKGHIGSYRYEGFKQAAEEYSDIEVLDTIYSGGWTRKKGREVMSSFVSNYGDDIDGVYCNNGTLGLGAASILSENDMAIPFSGFDGALSNIEYLRENGPDSGEPYQVQEQAAPPFWQGGWAVAKAWDWLHGWRPETPERMMWVRTTTILNPGLDQSKFSDLDTRFATPEKYMSVAYSDGHSPYDWKKMSVHESGDDWDPQHRLVPIRKSEWEQLKWTEDNRPNNLEIPDAYDDTALFDQVDEDYRQRNQNGANPYL</sequence>
<dbReference type="SUPFAM" id="SSF53822">
    <property type="entry name" value="Periplasmic binding protein-like I"/>
    <property type="match status" value="1"/>
</dbReference>
<evidence type="ECO:0000256" key="2">
    <source>
        <dbReference type="ARBA" id="ARBA00007639"/>
    </source>
</evidence>
<dbReference type="InterPro" id="IPR025997">
    <property type="entry name" value="SBP_2_dom"/>
</dbReference>
<evidence type="ECO:0000256" key="4">
    <source>
        <dbReference type="SAM" id="MobiDB-lite"/>
    </source>
</evidence>
<evidence type="ECO:0000313" key="6">
    <source>
        <dbReference type="EMBL" id="MFC7256151.1"/>
    </source>
</evidence>
<dbReference type="InterPro" id="IPR028082">
    <property type="entry name" value="Peripla_BP_I"/>
</dbReference>
<comment type="subcellular location">
    <subcellularLocation>
        <location evidence="1">Cell envelope</location>
    </subcellularLocation>
</comment>
<organism evidence="6 7">
    <name type="scientific">Haloplanus litoreus</name>
    <dbReference type="NCBI Taxonomy" id="767515"/>
    <lineage>
        <taxon>Archaea</taxon>
        <taxon>Methanobacteriati</taxon>
        <taxon>Methanobacteriota</taxon>
        <taxon>Stenosarchaea group</taxon>
        <taxon>Halobacteria</taxon>
        <taxon>Halobacteriales</taxon>
        <taxon>Haloferacaceae</taxon>
        <taxon>Haloplanus</taxon>
    </lineage>
</organism>
<dbReference type="CDD" id="cd01536">
    <property type="entry name" value="PBP1_ABC_sugar_binding-like"/>
    <property type="match status" value="1"/>
</dbReference>
<evidence type="ECO:0000256" key="3">
    <source>
        <dbReference type="ARBA" id="ARBA00022729"/>
    </source>
</evidence>
<evidence type="ECO:0000259" key="5">
    <source>
        <dbReference type="Pfam" id="PF13407"/>
    </source>
</evidence>
<evidence type="ECO:0000313" key="7">
    <source>
        <dbReference type="Proteomes" id="UP001596434"/>
    </source>
</evidence>
<comment type="caution">
    <text evidence="6">The sequence shown here is derived from an EMBL/GenBank/DDBJ whole genome shotgun (WGS) entry which is preliminary data.</text>
</comment>
<reference evidence="6 7" key="1">
    <citation type="journal article" date="2019" name="Int. J. Syst. Evol. Microbiol.">
        <title>The Global Catalogue of Microorganisms (GCM) 10K type strain sequencing project: providing services to taxonomists for standard genome sequencing and annotation.</title>
        <authorList>
            <consortium name="The Broad Institute Genomics Platform"/>
            <consortium name="The Broad Institute Genome Sequencing Center for Infectious Disease"/>
            <person name="Wu L."/>
            <person name="Ma J."/>
        </authorList>
    </citation>
    <scope>NUCLEOTIDE SEQUENCE [LARGE SCALE GENOMIC DNA]</scope>
    <source>
        <strain evidence="6 7">GX21</strain>
    </source>
</reference>
<protein>
    <submittedName>
        <fullName evidence="6">Sugar ABC transporter substrate-binding protein</fullName>
    </submittedName>
</protein>
<dbReference type="GO" id="GO:0030246">
    <property type="term" value="F:carbohydrate binding"/>
    <property type="evidence" value="ECO:0007669"/>
    <property type="project" value="UniProtKB-ARBA"/>
</dbReference>
<accession>A0ABD6A0F1</accession>
<feature type="compositionally biased region" description="Gly residues" evidence="4">
    <location>
        <begin position="41"/>
        <end position="58"/>
    </location>
</feature>
<comment type="similarity">
    <text evidence="2">Belongs to the bacterial solute-binding protein 2 family.</text>
</comment>
<dbReference type="AlphaFoldDB" id="A0ABD6A0F1"/>
<feature type="domain" description="Periplasmic binding protein" evidence="5">
    <location>
        <begin position="76"/>
        <end position="308"/>
    </location>
</feature>
<dbReference type="Gene3D" id="3.40.50.2300">
    <property type="match status" value="2"/>
</dbReference>
<proteinExistence type="inferred from homology"/>
<feature type="region of interest" description="Disordered" evidence="4">
    <location>
        <begin position="41"/>
        <end position="71"/>
    </location>
</feature>
<dbReference type="EMBL" id="JBHTAT010000001">
    <property type="protein sequence ID" value="MFC7256151.1"/>
    <property type="molecule type" value="Genomic_DNA"/>
</dbReference>
<dbReference type="Proteomes" id="UP001596434">
    <property type="component" value="Unassembled WGS sequence"/>
</dbReference>
<dbReference type="RefSeq" id="WP_379704707.1">
    <property type="nucleotide sequence ID" value="NZ_JBHTAT010000001.1"/>
</dbReference>
<dbReference type="PANTHER" id="PTHR46847">
    <property type="entry name" value="D-ALLOSE-BINDING PERIPLASMIC PROTEIN-RELATED"/>
    <property type="match status" value="1"/>
</dbReference>
<evidence type="ECO:0000256" key="1">
    <source>
        <dbReference type="ARBA" id="ARBA00004196"/>
    </source>
</evidence>
<dbReference type="Pfam" id="PF13407">
    <property type="entry name" value="Peripla_BP_4"/>
    <property type="match status" value="1"/>
</dbReference>